<dbReference type="PANTHER" id="PTHR34216:SF13">
    <property type="entry name" value="XYLANASE_CHITIN DEACETYLASE"/>
    <property type="match status" value="1"/>
</dbReference>
<dbReference type="PROSITE" id="PS51677">
    <property type="entry name" value="NODB"/>
    <property type="match status" value="1"/>
</dbReference>
<dbReference type="InterPro" id="IPR002509">
    <property type="entry name" value="NODB_dom"/>
</dbReference>
<dbReference type="Proteomes" id="UP000616608">
    <property type="component" value="Unassembled WGS sequence"/>
</dbReference>
<organism evidence="4 5">
    <name type="scientific">Lysinibacillus alkalisoli</name>
    <dbReference type="NCBI Taxonomy" id="1911548"/>
    <lineage>
        <taxon>Bacteria</taxon>
        <taxon>Bacillati</taxon>
        <taxon>Bacillota</taxon>
        <taxon>Bacilli</taxon>
        <taxon>Bacillales</taxon>
        <taxon>Bacillaceae</taxon>
        <taxon>Lysinibacillus</taxon>
    </lineage>
</organism>
<reference evidence="4" key="1">
    <citation type="journal article" date="2014" name="Int. J. Syst. Evol. Microbiol.">
        <title>Complete genome sequence of Corynebacterium casei LMG S-19264T (=DSM 44701T), isolated from a smear-ripened cheese.</title>
        <authorList>
            <consortium name="US DOE Joint Genome Institute (JGI-PGF)"/>
            <person name="Walter F."/>
            <person name="Albersmeier A."/>
            <person name="Kalinowski J."/>
            <person name="Ruckert C."/>
        </authorList>
    </citation>
    <scope>NUCLEOTIDE SEQUENCE</scope>
    <source>
        <strain evidence="4">CGMCC 1.15760</strain>
    </source>
</reference>
<evidence type="ECO:0000259" key="3">
    <source>
        <dbReference type="PROSITE" id="PS51677"/>
    </source>
</evidence>
<evidence type="ECO:0000256" key="1">
    <source>
        <dbReference type="ARBA" id="ARBA00022729"/>
    </source>
</evidence>
<dbReference type="GO" id="GO:0016810">
    <property type="term" value="F:hydrolase activity, acting on carbon-nitrogen (but not peptide) bonds"/>
    <property type="evidence" value="ECO:0007669"/>
    <property type="project" value="InterPro"/>
</dbReference>
<reference evidence="4" key="2">
    <citation type="submission" date="2020-09" db="EMBL/GenBank/DDBJ databases">
        <authorList>
            <person name="Sun Q."/>
            <person name="Zhou Y."/>
        </authorList>
    </citation>
    <scope>NUCLEOTIDE SEQUENCE</scope>
    <source>
        <strain evidence="4">CGMCC 1.15760</strain>
    </source>
</reference>
<feature type="domain" description="NodB homology" evidence="3">
    <location>
        <begin position="389"/>
        <end position="562"/>
    </location>
</feature>
<gene>
    <name evidence="4" type="ORF">GCM10007425_22200</name>
</gene>
<protein>
    <recommendedName>
        <fullName evidence="3">NodB homology domain-containing protein</fullName>
    </recommendedName>
</protein>
<dbReference type="InterPro" id="IPR011330">
    <property type="entry name" value="Glyco_hydro/deAcase_b/a-brl"/>
</dbReference>
<dbReference type="Gene3D" id="3.20.20.370">
    <property type="entry name" value="Glycoside hydrolase/deacetylase"/>
    <property type="match status" value="1"/>
</dbReference>
<feature type="chain" id="PRO_5037150896" description="NodB homology domain-containing protein" evidence="2">
    <location>
        <begin position="24"/>
        <end position="562"/>
    </location>
</feature>
<evidence type="ECO:0000256" key="2">
    <source>
        <dbReference type="SAM" id="SignalP"/>
    </source>
</evidence>
<name>A0A917G856_9BACI</name>
<dbReference type="AlphaFoldDB" id="A0A917G856"/>
<evidence type="ECO:0000313" key="5">
    <source>
        <dbReference type="Proteomes" id="UP000616608"/>
    </source>
</evidence>
<accession>A0A917G856</accession>
<keyword evidence="1 2" id="KW-0732">Signal</keyword>
<dbReference type="EMBL" id="BMJT01000007">
    <property type="protein sequence ID" value="GGG27169.1"/>
    <property type="molecule type" value="Genomic_DNA"/>
</dbReference>
<evidence type="ECO:0000313" key="4">
    <source>
        <dbReference type="EMBL" id="GGG27169.1"/>
    </source>
</evidence>
<feature type="signal peptide" evidence="2">
    <location>
        <begin position="1"/>
        <end position="23"/>
    </location>
</feature>
<dbReference type="InterPro" id="IPR051398">
    <property type="entry name" value="Polysacch_Deacetylase"/>
</dbReference>
<keyword evidence="5" id="KW-1185">Reference proteome</keyword>
<proteinExistence type="predicted"/>
<dbReference type="SUPFAM" id="SSF88713">
    <property type="entry name" value="Glycoside hydrolase/deacetylase"/>
    <property type="match status" value="1"/>
</dbReference>
<comment type="caution">
    <text evidence="4">The sequence shown here is derived from an EMBL/GenBank/DDBJ whole genome shotgun (WGS) entry which is preliminary data.</text>
</comment>
<sequence>MKKLVPLLLIALFMLGMGKTVEAAPAAFEVTREVPVYDNRSGALVEVGRLLPGETFKIESDFGANWWKIRWANYYGYVAKSYTKRVNNVSYKNDAAALATVKDQLIFTGTIDVHDNKTQAPHLVPFAKILAGQKYPIYSVMGAWYGIELNGRLGFIHNSKVQVEKGTTTPTKPTTPTGTGKLSLVETTSYAPATDLRRGNKPMEMVNFYKGTQLQIVDAPDQYTDKYVKIRWGKTYLYMNKKHVKEINKSNENFKDDTRVSKQFIIPKGPTTNTIYASRNGKLNAFAKLDTNRRYPVLRTEGQWYIVSFGGREGYIHNTKVNKDRGVPVLMYHHVLPNKDLGYFRNKSTTVSAEQFSSEMNYLKTANFETVTLEDFRRYLRQEITLPAYAVVITFDDGLLSTKHYAYPVLKQHGFKAAQFLITQRNNDASLQQKFSPNLLQALNWQDTRDMSDIFTFEGHTNNLHNLINGKTSNVLTVSNAQLLEDLRKNINSLPQGSRAFAYPFGQFNNTTVQLVRQAGFDLAFTTREGYNSPFENPYMIKRVYSTQAVNLAQYKRMVSPF</sequence>
<dbReference type="RefSeq" id="WP_188615127.1">
    <property type="nucleotide sequence ID" value="NZ_BMJT01000007.1"/>
</dbReference>
<dbReference type="GO" id="GO:0005975">
    <property type="term" value="P:carbohydrate metabolic process"/>
    <property type="evidence" value="ECO:0007669"/>
    <property type="project" value="InterPro"/>
</dbReference>
<dbReference type="Pfam" id="PF01522">
    <property type="entry name" value="Polysacc_deac_1"/>
    <property type="match status" value="1"/>
</dbReference>
<dbReference type="PANTHER" id="PTHR34216">
    <property type="match status" value="1"/>
</dbReference>